<proteinExistence type="predicted"/>
<dbReference type="RefSeq" id="WP_198363149.1">
    <property type="nucleotide sequence ID" value="NZ_JBHSOG010000101.1"/>
</dbReference>
<sequence>MKRTTSPIRPRAHALLIALALAATTAAADDGPEFHLGGYVRAAASVNLQDAPETRQDDAGTLSMLRGTLLLDGDARMGPFRVKGIARAVREYQTDYLDRLEKRVKAGTPGGPGSDMMDYLYNEAEMRELYVEFDASDRVQFRLGKQQVVWGETDFFRAMDVVHGFDYRWRAFLEPENEELRKPLILANVMIQVPEAQGALQFLFRPGWDRRQDIGNTADLAGGRWRPQPYRGVDTLSATDYDPRHPEGDVRDKTWGARWSGRAGPVNYSLAYLQTYNPDPVLNSAFFPYKKAPGGLLGDWIHPRNDVVGATLSGYVQPIDAVLSTELVYTKDAAFNTGSRSLFPGVLPEGLGGILRRDTFTTMLRMDKNLDLRNLIGTSKQSMFSVQFFNTRILDFDRQDDIVMNVGYATRKKRDSALLTALLGMHYDGDRINPQIAAGWDMSYGGGFVIPSVDVVMGDLWRLKVEADLFFGGKPRRPGDLDSSTSTMGYFRDNNQLYVRLTRQF</sequence>
<evidence type="ECO:0000256" key="1">
    <source>
        <dbReference type="SAM" id="SignalP"/>
    </source>
</evidence>
<accession>A0ABW1AXY1</accession>
<keyword evidence="1" id="KW-0732">Signal</keyword>
<keyword evidence="3" id="KW-1185">Reference proteome</keyword>
<feature type="signal peptide" evidence="1">
    <location>
        <begin position="1"/>
        <end position="28"/>
    </location>
</feature>
<dbReference type="Pfam" id="PF06980">
    <property type="entry name" value="DUF1302"/>
    <property type="match status" value="1"/>
</dbReference>
<evidence type="ECO:0000313" key="3">
    <source>
        <dbReference type="Proteomes" id="UP001595974"/>
    </source>
</evidence>
<protein>
    <submittedName>
        <fullName evidence="2">DUF1302 family protein</fullName>
    </submittedName>
</protein>
<gene>
    <name evidence="2" type="ORF">ACFPTN_21105</name>
</gene>
<dbReference type="Proteomes" id="UP001595974">
    <property type="component" value="Unassembled WGS sequence"/>
</dbReference>
<feature type="chain" id="PRO_5046289193" evidence="1">
    <location>
        <begin position="29"/>
        <end position="505"/>
    </location>
</feature>
<name>A0ABW1AXY1_9RHOO</name>
<evidence type="ECO:0000313" key="2">
    <source>
        <dbReference type="EMBL" id="MFC5771886.1"/>
    </source>
</evidence>
<dbReference type="InterPro" id="IPR010727">
    <property type="entry name" value="DUF1302"/>
</dbReference>
<dbReference type="EMBL" id="JBHSOG010000101">
    <property type="protein sequence ID" value="MFC5771886.1"/>
    <property type="molecule type" value="Genomic_DNA"/>
</dbReference>
<organism evidence="2 3">
    <name type="scientific">Thauera sinica</name>
    <dbReference type="NCBI Taxonomy" id="2665146"/>
    <lineage>
        <taxon>Bacteria</taxon>
        <taxon>Pseudomonadati</taxon>
        <taxon>Pseudomonadota</taxon>
        <taxon>Betaproteobacteria</taxon>
        <taxon>Rhodocyclales</taxon>
        <taxon>Zoogloeaceae</taxon>
        <taxon>Thauera</taxon>
    </lineage>
</organism>
<reference evidence="3" key="1">
    <citation type="journal article" date="2019" name="Int. J. Syst. Evol. Microbiol.">
        <title>The Global Catalogue of Microorganisms (GCM) 10K type strain sequencing project: providing services to taxonomists for standard genome sequencing and annotation.</title>
        <authorList>
            <consortium name="The Broad Institute Genomics Platform"/>
            <consortium name="The Broad Institute Genome Sequencing Center for Infectious Disease"/>
            <person name="Wu L."/>
            <person name="Ma J."/>
        </authorList>
    </citation>
    <scope>NUCLEOTIDE SEQUENCE [LARGE SCALE GENOMIC DNA]</scope>
    <source>
        <strain evidence="3">SHR3</strain>
    </source>
</reference>
<comment type="caution">
    <text evidence="2">The sequence shown here is derived from an EMBL/GenBank/DDBJ whole genome shotgun (WGS) entry which is preliminary data.</text>
</comment>